<evidence type="ECO:0000256" key="7">
    <source>
        <dbReference type="PROSITE-ProRule" id="PRU00723"/>
    </source>
</evidence>
<dbReference type="Proteomes" id="UP001632037">
    <property type="component" value="Unassembled WGS sequence"/>
</dbReference>
<evidence type="ECO:0000313" key="13">
    <source>
        <dbReference type="EMBL" id="KAL3663244.1"/>
    </source>
</evidence>
<dbReference type="Pfam" id="PF01424">
    <property type="entry name" value="R3H"/>
    <property type="match status" value="1"/>
</dbReference>
<keyword evidence="2" id="KW-0677">Repeat</keyword>
<dbReference type="PROSITE" id="PS50119">
    <property type="entry name" value="ZF_BBOX"/>
    <property type="match status" value="1"/>
</dbReference>
<dbReference type="PANTHER" id="PTHR12547:SF18">
    <property type="entry name" value="PROTEIN TIS11"/>
    <property type="match status" value="1"/>
</dbReference>
<dbReference type="SUPFAM" id="SSF57845">
    <property type="entry name" value="B-box zinc-binding domain"/>
    <property type="match status" value="1"/>
</dbReference>
<keyword evidence="1 7" id="KW-0479">Metal-binding</keyword>
<protein>
    <submittedName>
        <fullName evidence="13">Uncharacterized protein</fullName>
    </submittedName>
</protein>
<keyword evidence="6" id="KW-0694">RNA-binding</keyword>
<feature type="compositionally biased region" description="Acidic residues" evidence="8">
    <location>
        <begin position="465"/>
        <end position="475"/>
    </location>
</feature>
<dbReference type="Pfam" id="PF00076">
    <property type="entry name" value="RRM_1"/>
    <property type="match status" value="1"/>
</dbReference>
<feature type="compositionally biased region" description="Pro residues" evidence="8">
    <location>
        <begin position="627"/>
        <end position="639"/>
    </location>
</feature>
<feature type="domain" description="C3H1-type" evidence="10">
    <location>
        <begin position="147"/>
        <end position="173"/>
    </location>
</feature>
<dbReference type="InterPro" id="IPR000571">
    <property type="entry name" value="Znf_CCCH"/>
</dbReference>
<dbReference type="CDD" id="cd00590">
    <property type="entry name" value="RRM_SF"/>
    <property type="match status" value="1"/>
</dbReference>
<feature type="region of interest" description="Disordered" evidence="8">
    <location>
        <begin position="215"/>
        <end position="235"/>
    </location>
</feature>
<proteinExistence type="predicted"/>
<feature type="domain" description="C3H1-type" evidence="10">
    <location>
        <begin position="184"/>
        <end position="211"/>
    </location>
</feature>
<dbReference type="SUPFAM" id="SSF90229">
    <property type="entry name" value="CCCH zinc finger"/>
    <property type="match status" value="3"/>
</dbReference>
<dbReference type="InterPro" id="IPR036855">
    <property type="entry name" value="Znf_CCCH_sf"/>
</dbReference>
<feature type="compositionally biased region" description="Basic residues" evidence="8">
    <location>
        <begin position="727"/>
        <end position="736"/>
    </location>
</feature>
<evidence type="ECO:0000256" key="3">
    <source>
        <dbReference type="ARBA" id="ARBA00022771"/>
    </source>
</evidence>
<evidence type="ECO:0000256" key="2">
    <source>
        <dbReference type="ARBA" id="ARBA00022737"/>
    </source>
</evidence>
<dbReference type="GO" id="GO:0008270">
    <property type="term" value="F:zinc ion binding"/>
    <property type="evidence" value="ECO:0007669"/>
    <property type="project" value="UniProtKB-KW"/>
</dbReference>
<evidence type="ECO:0000256" key="5">
    <source>
        <dbReference type="PROSITE-ProRule" id="PRU00024"/>
    </source>
</evidence>
<dbReference type="PANTHER" id="PTHR12547">
    <property type="entry name" value="CCCH ZINC FINGER/TIS11-RELATED"/>
    <property type="match status" value="1"/>
</dbReference>
<feature type="region of interest" description="Disordered" evidence="8">
    <location>
        <begin position="111"/>
        <end position="138"/>
    </location>
</feature>
<dbReference type="Gene3D" id="3.30.70.330">
    <property type="match status" value="1"/>
</dbReference>
<dbReference type="InterPro" id="IPR000504">
    <property type="entry name" value="RRM_dom"/>
</dbReference>
<dbReference type="SUPFAM" id="SSF54928">
    <property type="entry name" value="RNA-binding domain, RBD"/>
    <property type="match status" value="1"/>
</dbReference>
<dbReference type="GO" id="GO:0003723">
    <property type="term" value="F:RNA binding"/>
    <property type="evidence" value="ECO:0007669"/>
    <property type="project" value="UniProtKB-UniRule"/>
</dbReference>
<sequence length="736" mass="78829">MEGTGTIVLSGIGTELSDGMIMNMYRTYGPIVRVSHNGSNSAHVIFEQRQHAQKAVEATNGAVVYGKRLKVLLQRSFKTTEPCRGFAAGICRYGDLCKYYHVTDDAALASAPPVVKAQREPKKKTPKPKPAPLPVSAAASAEAEGVSTKQLCRHFTRGFCSQGSACKFAHVLGVSKDAVPAPTGKVAQLCQFYLSGVCSRGEACRFVHQPKEKAPEKETKASAVDNASESENEAESEQNEVMRTCVECEKPGVAVWKCVKCDNSLYCDDCNSAVHRARVMAKHKRSKLPPVPTLPRCGECESKTASVRCEQCEVPFCAACDANVHKFKSLRKHTRVKLSGKINKANAKTKEVKAELKVEKKKKEKTKAQVPAPQLKAREPVSYVESVPQLQFSSDSDSSEDEEMAEASTAQPHTAQVFSSSAVDNEPMADVSETESEDDFDDVKPLSSTPVAPTPVTTKQPEASESSESESEGDFDDKSAVKSEPLPVSVPKMELSSDSDSSDDETPEPTPASASADVSSESESESEDEVPAKPSTTFTPTVHKPVLAELSSESESDSDDTPSKPVVKQTKKPAPKPAPKSTPESSSESSSDESEDEAPPAPKKKAASSSSESSSDSSDSSEDEAPPVKPVVKPTPRPAPKARTQKIGGISEGSSHTLVKKIEAFNESSEGGELHLDANLNGFERLLAHDCAERLGLAHESIGAGLERHIIISRLGKRAAADAGPGRKSKKSKHNR</sequence>
<evidence type="ECO:0000259" key="9">
    <source>
        <dbReference type="PROSITE" id="PS50102"/>
    </source>
</evidence>
<feature type="compositionally biased region" description="Acidic residues" evidence="8">
    <location>
        <begin position="432"/>
        <end position="441"/>
    </location>
</feature>
<dbReference type="EMBL" id="JBIMZQ010000028">
    <property type="protein sequence ID" value="KAL3663244.1"/>
    <property type="molecule type" value="Genomic_DNA"/>
</dbReference>
<dbReference type="Pfam" id="PF00643">
    <property type="entry name" value="zf-B_box"/>
    <property type="match status" value="1"/>
</dbReference>
<dbReference type="PROSITE" id="PS51061">
    <property type="entry name" value="R3H"/>
    <property type="match status" value="1"/>
</dbReference>
<dbReference type="Gene3D" id="4.10.1000.10">
    <property type="entry name" value="Zinc finger, CCCH-type"/>
    <property type="match status" value="1"/>
</dbReference>
<feature type="domain" description="B box-type" evidence="11">
    <location>
        <begin position="297"/>
        <end position="338"/>
    </location>
</feature>
<dbReference type="Pfam" id="PF00642">
    <property type="entry name" value="zf-CCCH"/>
    <property type="match status" value="3"/>
</dbReference>
<feature type="domain" description="RRM" evidence="9">
    <location>
        <begin position="5"/>
        <end position="76"/>
    </location>
</feature>
<evidence type="ECO:0000313" key="14">
    <source>
        <dbReference type="Proteomes" id="UP001632037"/>
    </source>
</evidence>
<dbReference type="CDD" id="cd19757">
    <property type="entry name" value="Bbox1"/>
    <property type="match status" value="2"/>
</dbReference>
<dbReference type="Gene3D" id="3.30.1370.50">
    <property type="entry name" value="R3H-like domain"/>
    <property type="match status" value="1"/>
</dbReference>
<feature type="compositionally biased region" description="Low complexity" evidence="8">
    <location>
        <begin position="445"/>
        <end position="464"/>
    </location>
</feature>
<dbReference type="PROSITE" id="PS50103">
    <property type="entry name" value="ZF_C3H1"/>
    <property type="match status" value="3"/>
</dbReference>
<evidence type="ECO:0000259" key="12">
    <source>
        <dbReference type="PROSITE" id="PS51061"/>
    </source>
</evidence>
<feature type="region of interest" description="Disordered" evidence="8">
    <location>
        <begin position="716"/>
        <end position="736"/>
    </location>
</feature>
<feature type="zinc finger region" description="C3H1-type" evidence="7">
    <location>
        <begin position="77"/>
        <end position="104"/>
    </location>
</feature>
<dbReference type="InterPro" id="IPR001374">
    <property type="entry name" value="R3H_dom"/>
</dbReference>
<dbReference type="InterPro" id="IPR045877">
    <property type="entry name" value="ZFP36-like"/>
</dbReference>
<accession>A0ABD3FE10</accession>
<dbReference type="InterPro" id="IPR036867">
    <property type="entry name" value="R3H_dom_sf"/>
</dbReference>
<evidence type="ECO:0000256" key="8">
    <source>
        <dbReference type="SAM" id="MobiDB-lite"/>
    </source>
</evidence>
<dbReference type="PROSITE" id="PS50102">
    <property type="entry name" value="RRM"/>
    <property type="match status" value="1"/>
</dbReference>
<dbReference type="AlphaFoldDB" id="A0ABD3FE10"/>
<dbReference type="Gene3D" id="3.30.1370.210">
    <property type="match status" value="1"/>
</dbReference>
<keyword evidence="14" id="KW-1185">Reference proteome</keyword>
<dbReference type="InterPro" id="IPR012677">
    <property type="entry name" value="Nucleotide-bd_a/b_plait_sf"/>
</dbReference>
<dbReference type="InterPro" id="IPR000315">
    <property type="entry name" value="Znf_B-box"/>
</dbReference>
<feature type="zinc finger region" description="C3H1-type" evidence="7">
    <location>
        <begin position="147"/>
        <end position="173"/>
    </location>
</feature>
<evidence type="ECO:0000256" key="1">
    <source>
        <dbReference type="ARBA" id="ARBA00022723"/>
    </source>
</evidence>
<name>A0ABD3FE10_9STRA</name>
<feature type="domain" description="C3H1-type" evidence="10">
    <location>
        <begin position="77"/>
        <end position="104"/>
    </location>
</feature>
<evidence type="ECO:0000259" key="11">
    <source>
        <dbReference type="PROSITE" id="PS50119"/>
    </source>
</evidence>
<feature type="domain" description="R3H" evidence="12">
    <location>
        <begin position="652"/>
        <end position="716"/>
    </location>
</feature>
<dbReference type="SMART" id="SM00360">
    <property type="entry name" value="RRM"/>
    <property type="match status" value="1"/>
</dbReference>
<dbReference type="CDD" id="cd02325">
    <property type="entry name" value="R3H"/>
    <property type="match status" value="1"/>
</dbReference>
<reference evidence="13 14" key="1">
    <citation type="submission" date="2024-09" db="EMBL/GenBank/DDBJ databases">
        <title>Genome sequencing and assembly of Phytophthora oleae, isolate VK10A, causative agent of rot of olive drupes.</title>
        <authorList>
            <person name="Conti Taguali S."/>
            <person name="Riolo M."/>
            <person name="La Spada F."/>
            <person name="Cacciola S.O."/>
            <person name="Dionisio G."/>
        </authorList>
    </citation>
    <scope>NUCLEOTIDE SEQUENCE [LARGE SCALE GENOMIC DNA]</scope>
    <source>
        <strain evidence="13 14">VK10A</strain>
    </source>
</reference>
<feature type="compositionally biased region" description="Low complexity" evidence="8">
    <location>
        <begin position="607"/>
        <end position="618"/>
    </location>
</feature>
<comment type="caution">
    <text evidence="13">The sequence shown here is derived from an EMBL/GenBank/DDBJ whole genome shotgun (WGS) entry which is preliminary data.</text>
</comment>
<dbReference type="SUPFAM" id="SSF82708">
    <property type="entry name" value="R3H domain"/>
    <property type="match status" value="1"/>
</dbReference>
<dbReference type="SMART" id="SM00336">
    <property type="entry name" value="BBOX"/>
    <property type="match status" value="2"/>
</dbReference>
<evidence type="ECO:0000256" key="4">
    <source>
        <dbReference type="ARBA" id="ARBA00022833"/>
    </source>
</evidence>
<dbReference type="Pfam" id="PF22586">
    <property type="entry name" value="ANCHR-like_BBOX"/>
    <property type="match status" value="1"/>
</dbReference>
<gene>
    <name evidence="13" type="ORF">V7S43_011653</name>
</gene>
<organism evidence="13 14">
    <name type="scientific">Phytophthora oleae</name>
    <dbReference type="NCBI Taxonomy" id="2107226"/>
    <lineage>
        <taxon>Eukaryota</taxon>
        <taxon>Sar</taxon>
        <taxon>Stramenopiles</taxon>
        <taxon>Oomycota</taxon>
        <taxon>Peronosporomycetes</taxon>
        <taxon>Peronosporales</taxon>
        <taxon>Peronosporaceae</taxon>
        <taxon>Phytophthora</taxon>
    </lineage>
</organism>
<dbReference type="SMART" id="SM00356">
    <property type="entry name" value="ZnF_C3H1"/>
    <property type="match status" value="3"/>
</dbReference>
<feature type="zinc finger region" description="C3H1-type" evidence="7">
    <location>
        <begin position="184"/>
        <end position="211"/>
    </location>
</feature>
<evidence type="ECO:0000259" key="10">
    <source>
        <dbReference type="PROSITE" id="PS50103"/>
    </source>
</evidence>
<feature type="compositionally biased region" description="Polar residues" evidence="8">
    <location>
        <begin position="408"/>
        <end position="423"/>
    </location>
</feature>
<keyword evidence="4 7" id="KW-0862">Zinc</keyword>
<evidence type="ECO:0000256" key="6">
    <source>
        <dbReference type="PROSITE-ProRule" id="PRU00176"/>
    </source>
</evidence>
<keyword evidence="3 5" id="KW-0863">Zinc-finger</keyword>
<dbReference type="InterPro" id="IPR035979">
    <property type="entry name" value="RBD_domain_sf"/>
</dbReference>
<feature type="compositionally biased region" description="Acidic residues" evidence="8">
    <location>
        <begin position="520"/>
        <end position="529"/>
    </location>
</feature>
<feature type="region of interest" description="Disordered" evidence="8">
    <location>
        <begin position="359"/>
        <end position="655"/>
    </location>
</feature>